<name>A0A4Q9KLM0_PROTD</name>
<organism evidence="3 4">
    <name type="scientific">Propioniciclava tarda</name>
    <dbReference type="NCBI Taxonomy" id="433330"/>
    <lineage>
        <taxon>Bacteria</taxon>
        <taxon>Bacillati</taxon>
        <taxon>Actinomycetota</taxon>
        <taxon>Actinomycetes</taxon>
        <taxon>Propionibacteriales</taxon>
        <taxon>Propionibacteriaceae</taxon>
        <taxon>Propioniciclava</taxon>
    </lineage>
</organism>
<dbReference type="GO" id="GO:0016887">
    <property type="term" value="F:ATP hydrolysis activity"/>
    <property type="evidence" value="ECO:0007669"/>
    <property type="project" value="InterPro"/>
</dbReference>
<keyword evidence="4" id="KW-1185">Reference proteome</keyword>
<dbReference type="AlphaFoldDB" id="A0A4Q9KLM0"/>
<dbReference type="OrthoDB" id="4428168at2"/>
<feature type="coiled-coil region" evidence="1">
    <location>
        <begin position="323"/>
        <end position="350"/>
    </location>
</feature>
<proteinExistence type="predicted"/>
<sequence length="455" mass="50804">MTDDTAQRAAAAQAALTRLLQDIRAVETEPAHIVRCIATLEGANEPLGASADSQLDSQRARQECLLDPTAPYVGPVQAAPVALELRARGNALAEQSATISADSFNQTLTQVQGEQRALKDVIAMRNGIDAVKKQRDREKERERLNIGFSSANTRGITEKIADWTRRFVTEASTDRFTRETDRLALENVTLRDAHARKGAVYQRPGLLAATVSASLPSVLSEGEQTALGLAGFLTEAYLDVSKSALIFDDPVSSLDHMRREKVANRLVEFAEDRQVIVFTHDASFTADLRRACDYHKLTFTERAVERSAAKVPGFTSEKHPWTVKDAASRIHELKNEVAALARELEGMTHDQYCEQVRRIAGKMSETWERIISQEIAERLVDHRTLNVQPKMMKVVAHISADDETVFQQSYSRISGWAPRHDNHPENNWTPPEIGDVQHEVDLIEAWFKGVKKYSN</sequence>
<evidence type="ECO:0000313" key="3">
    <source>
        <dbReference type="EMBL" id="TBT95427.1"/>
    </source>
</evidence>
<dbReference type="InterPro" id="IPR003959">
    <property type="entry name" value="ATPase_AAA_core"/>
</dbReference>
<dbReference type="Gene3D" id="3.40.50.300">
    <property type="entry name" value="P-loop containing nucleotide triphosphate hydrolases"/>
    <property type="match status" value="1"/>
</dbReference>
<dbReference type="SUPFAM" id="SSF52540">
    <property type="entry name" value="P-loop containing nucleoside triphosphate hydrolases"/>
    <property type="match status" value="1"/>
</dbReference>
<dbReference type="RefSeq" id="WP_131171420.1">
    <property type="nucleotide sequence ID" value="NZ_FXTL01000004.1"/>
</dbReference>
<protein>
    <recommendedName>
        <fullName evidence="2">ATPase AAA-type core domain-containing protein</fullName>
    </recommendedName>
</protein>
<keyword evidence="1" id="KW-0175">Coiled coil</keyword>
<gene>
    <name evidence="3" type="ORF">ET996_04740</name>
</gene>
<evidence type="ECO:0000313" key="4">
    <source>
        <dbReference type="Proteomes" id="UP000291933"/>
    </source>
</evidence>
<dbReference type="EMBL" id="SDMR01000004">
    <property type="protein sequence ID" value="TBT95427.1"/>
    <property type="molecule type" value="Genomic_DNA"/>
</dbReference>
<dbReference type="Pfam" id="PF13304">
    <property type="entry name" value="AAA_21"/>
    <property type="match status" value="1"/>
</dbReference>
<feature type="domain" description="ATPase AAA-type core" evidence="2">
    <location>
        <begin position="131"/>
        <end position="283"/>
    </location>
</feature>
<comment type="caution">
    <text evidence="3">The sequence shown here is derived from an EMBL/GenBank/DDBJ whole genome shotgun (WGS) entry which is preliminary data.</text>
</comment>
<accession>A0A4Q9KLM0</accession>
<dbReference type="InterPro" id="IPR027417">
    <property type="entry name" value="P-loop_NTPase"/>
</dbReference>
<evidence type="ECO:0000256" key="1">
    <source>
        <dbReference type="SAM" id="Coils"/>
    </source>
</evidence>
<dbReference type="Proteomes" id="UP000291933">
    <property type="component" value="Unassembled WGS sequence"/>
</dbReference>
<evidence type="ECO:0000259" key="2">
    <source>
        <dbReference type="Pfam" id="PF13304"/>
    </source>
</evidence>
<dbReference type="GO" id="GO:0005524">
    <property type="term" value="F:ATP binding"/>
    <property type="evidence" value="ECO:0007669"/>
    <property type="project" value="InterPro"/>
</dbReference>
<dbReference type="CDD" id="cd00267">
    <property type="entry name" value="ABC_ATPase"/>
    <property type="match status" value="1"/>
</dbReference>
<reference evidence="3 4" key="1">
    <citation type="submission" date="2019-01" db="EMBL/GenBank/DDBJ databases">
        <title>Lactibacter flavus gen. nov., sp. nov., a novel bacterium of the family Propionibacteriaceae isolated from raw milk and dairy products.</title>
        <authorList>
            <person name="Huptas C."/>
            <person name="Wenning M."/>
            <person name="Breitenwieser F."/>
            <person name="Doll E."/>
            <person name="Von Neubeck M."/>
            <person name="Busse H.-J."/>
            <person name="Scherer S."/>
        </authorList>
    </citation>
    <scope>NUCLEOTIDE SEQUENCE [LARGE SCALE GENOMIC DNA]</scope>
    <source>
        <strain evidence="3 4">DSM 22130</strain>
    </source>
</reference>